<dbReference type="EMBL" id="JANAWD010000696">
    <property type="protein sequence ID" value="KAJ3476534.1"/>
    <property type="molecule type" value="Genomic_DNA"/>
</dbReference>
<dbReference type="AlphaFoldDB" id="A0AAD5USD0"/>
<sequence>MFLSALQPPIISLFSSTGDTPLALFSSSRDTALPADSFSCLLNDATSLPQPAEQCALISPPVLERVSDDAESTANSGTGYSLANTVLHIQSPTLRTTSLGREFSLEVGVVDKSGKEGIVRCSTFQNRPTLKLLNPPILHLPLAFPPSSSRPLTAWSTINLNLPTLLPNFSSASLVKDEDEDEVDNPNQGHSHIQAQVPGGIYSHVSYVKVYATCRLRRIWFTEVGPSQSLPWEFELYSSD</sequence>
<keyword evidence="2" id="KW-1185">Reference proteome</keyword>
<dbReference type="Proteomes" id="UP001212997">
    <property type="component" value="Unassembled WGS sequence"/>
</dbReference>
<organism evidence="1 2">
    <name type="scientific">Meripilus lineatus</name>
    <dbReference type="NCBI Taxonomy" id="2056292"/>
    <lineage>
        <taxon>Eukaryota</taxon>
        <taxon>Fungi</taxon>
        <taxon>Dikarya</taxon>
        <taxon>Basidiomycota</taxon>
        <taxon>Agaricomycotina</taxon>
        <taxon>Agaricomycetes</taxon>
        <taxon>Polyporales</taxon>
        <taxon>Meripilaceae</taxon>
        <taxon>Meripilus</taxon>
    </lineage>
</organism>
<protein>
    <recommendedName>
        <fullName evidence="3">CFA20 domain-containing protein</fullName>
    </recommendedName>
</protein>
<proteinExistence type="predicted"/>
<comment type="caution">
    <text evidence="1">The sequence shown here is derived from an EMBL/GenBank/DDBJ whole genome shotgun (WGS) entry which is preliminary data.</text>
</comment>
<reference evidence="1" key="1">
    <citation type="submission" date="2022-07" db="EMBL/GenBank/DDBJ databases">
        <title>Genome Sequence of Physisporinus lineatus.</title>
        <authorList>
            <person name="Buettner E."/>
        </authorList>
    </citation>
    <scope>NUCLEOTIDE SEQUENCE</scope>
    <source>
        <strain evidence="1">VT162</strain>
    </source>
</reference>
<gene>
    <name evidence="1" type="ORF">NLI96_g11091</name>
</gene>
<evidence type="ECO:0000313" key="1">
    <source>
        <dbReference type="EMBL" id="KAJ3476534.1"/>
    </source>
</evidence>
<dbReference type="InterPro" id="IPR040441">
    <property type="entry name" value="CFA20/CFAP20DC"/>
</dbReference>
<dbReference type="PANTHER" id="PTHR12458">
    <property type="entry name" value="ORF PROTEIN"/>
    <property type="match status" value="1"/>
</dbReference>
<accession>A0AAD5USD0</accession>
<name>A0AAD5USD0_9APHY</name>
<evidence type="ECO:0000313" key="2">
    <source>
        <dbReference type="Proteomes" id="UP001212997"/>
    </source>
</evidence>
<evidence type="ECO:0008006" key="3">
    <source>
        <dbReference type="Google" id="ProtNLM"/>
    </source>
</evidence>